<evidence type="ECO:0008006" key="3">
    <source>
        <dbReference type="Google" id="ProtNLM"/>
    </source>
</evidence>
<proteinExistence type="predicted"/>
<accession>A0AAV2T7T9</accession>
<sequence length="174" mass="19785">MNSSSEAQKISLDLMPGQLDICVNADAKKPPEPEDLVELAKQIECCQRSVQASASSRLHVIVKQMQYLKEQAEIILKEAQRDVELHKIPCNFLKKPGNVYYVYVRKDGSKFFSMLSPQEWGPSCPATYSAAYKLMPDMTWIPEDEFTSYQCTDNVVQNILCKPNFLALNNEKTE</sequence>
<dbReference type="Pfam" id="PF10504">
    <property type="entry name" value="DUF2452"/>
    <property type="match status" value="1"/>
</dbReference>
<dbReference type="AlphaFoldDB" id="A0AAV2T7T9"/>
<evidence type="ECO:0000313" key="2">
    <source>
        <dbReference type="Proteomes" id="UP001497525"/>
    </source>
</evidence>
<name>A0AAV2T7T9_CALDB</name>
<dbReference type="InterPro" id="IPR019534">
    <property type="entry name" value="DUF2452"/>
</dbReference>
<gene>
    <name evidence="1" type="ORF">CDAUBV1_LOCUS6841</name>
</gene>
<reference evidence="1" key="1">
    <citation type="submission" date="2024-06" db="EMBL/GenBank/DDBJ databases">
        <authorList>
            <person name="Liu X."/>
            <person name="Lenzi L."/>
            <person name="Haldenby T S."/>
            <person name="Uol C."/>
        </authorList>
    </citation>
    <scope>NUCLEOTIDE SEQUENCE</scope>
</reference>
<dbReference type="EMBL" id="CAXLJL010000156">
    <property type="protein sequence ID" value="CAL5133572.1"/>
    <property type="molecule type" value="Genomic_DNA"/>
</dbReference>
<dbReference type="PANTHER" id="PTHR14553:SF1">
    <property type="entry name" value="SIMILAR TO CHROMOSOME 1 OPEN READING FRAME 50"/>
    <property type="match status" value="1"/>
</dbReference>
<comment type="caution">
    <text evidence="1">The sequence shown here is derived from an EMBL/GenBank/DDBJ whole genome shotgun (WGS) entry which is preliminary data.</text>
</comment>
<evidence type="ECO:0000313" key="1">
    <source>
        <dbReference type="EMBL" id="CAL5133572.1"/>
    </source>
</evidence>
<dbReference type="PANTHER" id="PTHR14553">
    <property type="entry name" value="UNCHARACTERIZED PROTEIN C1ORF50"/>
    <property type="match status" value="1"/>
</dbReference>
<organism evidence="1 2">
    <name type="scientific">Calicophoron daubneyi</name>
    <name type="common">Rumen fluke</name>
    <name type="synonym">Paramphistomum daubneyi</name>
    <dbReference type="NCBI Taxonomy" id="300641"/>
    <lineage>
        <taxon>Eukaryota</taxon>
        <taxon>Metazoa</taxon>
        <taxon>Spiralia</taxon>
        <taxon>Lophotrochozoa</taxon>
        <taxon>Platyhelminthes</taxon>
        <taxon>Trematoda</taxon>
        <taxon>Digenea</taxon>
        <taxon>Plagiorchiida</taxon>
        <taxon>Pronocephalata</taxon>
        <taxon>Paramphistomoidea</taxon>
        <taxon>Paramphistomidae</taxon>
        <taxon>Calicophoron</taxon>
    </lineage>
</organism>
<protein>
    <recommendedName>
        <fullName evidence="3">DUF2452 domain-containing protein</fullName>
    </recommendedName>
</protein>
<dbReference type="Proteomes" id="UP001497525">
    <property type="component" value="Unassembled WGS sequence"/>
</dbReference>